<dbReference type="PANTHER" id="PTHR14614">
    <property type="entry name" value="HEPATOCELLULAR CARCINOMA-ASSOCIATED ANTIGEN"/>
    <property type="match status" value="1"/>
</dbReference>
<sequence>MAEAEAIGSFRLGRLRLIRLPPSSISLPASGSKKPHTAQIELAVGVTDDYGTDLMFDSVDLRMEVLDGGTLEPPAGVILRLANSSSASSAPNSAVFTFSPSNGPFHTLKLSLTFQPAFLTCPVLPSLSFRLSVDPRRPLPAKASEATRCVRTLVGEIDQAVVETWDDRRYVLMGVRSGDMGVKVEGREVKIASEKGEIFHPVSSVHLQTALRTIYLPFSSRAPSDSPPSSSSGATSLPSASPSSPPISIVERPGLNNSTGQRLWDCAIGMSAFLSLFPHALDASAPLPPISAANYDEPSSKKRRVENCVGGRKRRIRVVELGAGCALVSMAASRILSSAPVAGEASVLATDVEATVETTLRENLEANSAGKAVEAAVLDWGELSQEAVDSVVGGRARRPRSDSHHDEETSLTLLATDVLYNPSSHDLLLSTLLSLLQPHSSPATLPASRRALIAYKRRTEGDDGFFSLAKDAGLEVTKVWEWGEVSVWSFV</sequence>
<dbReference type="EMBL" id="KB722647">
    <property type="protein sequence ID" value="EMS23373.1"/>
    <property type="molecule type" value="Genomic_DNA"/>
</dbReference>
<evidence type="ECO:0000313" key="2">
    <source>
        <dbReference type="EMBL" id="EMS23373.1"/>
    </source>
</evidence>
<evidence type="ECO:0000313" key="3">
    <source>
        <dbReference type="Proteomes" id="UP000016926"/>
    </source>
</evidence>
<evidence type="ECO:0000256" key="1">
    <source>
        <dbReference type="SAM" id="MobiDB-lite"/>
    </source>
</evidence>
<reference evidence="2 3" key="1">
    <citation type="journal article" date="2012" name="Nat. Commun.">
        <title>A multi-omic map of the lipid-producing yeast Rhodosporidium toruloides.</title>
        <authorList>
            <person name="Zhu Z."/>
            <person name="Zhang S."/>
            <person name="Liu H."/>
            <person name="Shen H."/>
            <person name="Lin X."/>
            <person name="Yang F."/>
            <person name="Zhou Y.J."/>
            <person name="Jin G."/>
            <person name="Ye M."/>
            <person name="Zou H."/>
            <person name="Zou H."/>
            <person name="Zhao Z.K."/>
        </authorList>
    </citation>
    <scope>NUCLEOTIDE SEQUENCE [LARGE SCALE GENOMIC DNA]</scope>
    <source>
        <strain evidence="2 3">NP11</strain>
    </source>
</reference>
<gene>
    <name evidence="2" type="ORF">RHTO_07107</name>
</gene>
<evidence type="ECO:0008006" key="4">
    <source>
        <dbReference type="Google" id="ProtNLM"/>
    </source>
</evidence>
<dbReference type="eggNOG" id="ENOG502SE1X">
    <property type="taxonomic scope" value="Eukaryota"/>
</dbReference>
<proteinExistence type="predicted"/>
<dbReference type="GeneID" id="27371120"/>
<dbReference type="HOGENOM" id="CLU_555691_0_0_1"/>
<dbReference type="Pfam" id="PF10294">
    <property type="entry name" value="Methyltransf_16"/>
    <property type="match status" value="1"/>
</dbReference>
<feature type="region of interest" description="Disordered" evidence="1">
    <location>
        <begin position="221"/>
        <end position="252"/>
    </location>
</feature>
<dbReference type="Gene3D" id="3.40.50.150">
    <property type="entry name" value="Vaccinia Virus protein VP39"/>
    <property type="match status" value="1"/>
</dbReference>
<dbReference type="OrthoDB" id="413520at2759"/>
<dbReference type="RefSeq" id="XP_016274492.1">
    <property type="nucleotide sequence ID" value="XM_016420765.1"/>
</dbReference>
<dbReference type="InterPro" id="IPR029063">
    <property type="entry name" value="SAM-dependent_MTases_sf"/>
</dbReference>
<dbReference type="Proteomes" id="UP000016926">
    <property type="component" value="Unassembled WGS sequence"/>
</dbReference>
<accession>M7XT19</accession>
<protein>
    <recommendedName>
        <fullName evidence="4">VMP4 protein</fullName>
    </recommendedName>
</protein>
<dbReference type="SUPFAM" id="SSF53335">
    <property type="entry name" value="S-adenosyl-L-methionine-dependent methyltransferases"/>
    <property type="match status" value="1"/>
</dbReference>
<name>M7XT19_RHOT1</name>
<keyword evidence="3" id="KW-1185">Reference proteome</keyword>
<dbReference type="InterPro" id="IPR019410">
    <property type="entry name" value="Methyltransf_16"/>
</dbReference>
<dbReference type="AlphaFoldDB" id="M7XT19"/>
<feature type="compositionally biased region" description="Low complexity" evidence="1">
    <location>
        <begin position="221"/>
        <end position="248"/>
    </location>
</feature>
<organism evidence="2 3">
    <name type="scientific">Rhodotorula toruloides (strain NP11)</name>
    <name type="common">Yeast</name>
    <name type="synonym">Rhodosporidium toruloides</name>
    <dbReference type="NCBI Taxonomy" id="1130832"/>
    <lineage>
        <taxon>Eukaryota</taxon>
        <taxon>Fungi</taxon>
        <taxon>Dikarya</taxon>
        <taxon>Basidiomycota</taxon>
        <taxon>Pucciniomycotina</taxon>
        <taxon>Microbotryomycetes</taxon>
        <taxon>Sporidiobolales</taxon>
        <taxon>Sporidiobolaceae</taxon>
        <taxon>Rhodotorula</taxon>
    </lineage>
</organism>
<dbReference type="GO" id="GO:0008757">
    <property type="term" value="F:S-adenosylmethionine-dependent methyltransferase activity"/>
    <property type="evidence" value="ECO:0007669"/>
    <property type="project" value="UniProtKB-ARBA"/>
</dbReference>